<organism evidence="18 19">
    <name type="scientific">Ascaris lumbricoides</name>
    <name type="common">Giant roundworm</name>
    <dbReference type="NCBI Taxonomy" id="6252"/>
    <lineage>
        <taxon>Eukaryota</taxon>
        <taxon>Metazoa</taxon>
        <taxon>Ecdysozoa</taxon>
        <taxon>Nematoda</taxon>
        <taxon>Chromadorea</taxon>
        <taxon>Rhabditida</taxon>
        <taxon>Spirurina</taxon>
        <taxon>Ascaridomorpha</taxon>
        <taxon>Ascaridoidea</taxon>
        <taxon>Ascarididae</taxon>
        <taxon>Ascaris</taxon>
    </lineage>
</organism>
<dbReference type="WBParaSite" id="ALUE_0001758101-mRNA-1">
    <property type="protein sequence ID" value="ALUE_0001758101-mRNA-1"/>
    <property type="gene ID" value="ALUE_0001758101"/>
</dbReference>
<feature type="binding site" evidence="14">
    <location>
        <position position="291"/>
    </location>
    <ligand>
        <name>Mg(2+)</name>
        <dbReference type="ChEBI" id="CHEBI:18420"/>
    </ligand>
</feature>
<evidence type="ECO:0000256" key="4">
    <source>
        <dbReference type="ARBA" id="ARBA00012094"/>
    </source>
</evidence>
<comment type="pathway">
    <text evidence="2 15">Amino-acid degradation; L-phenylalanine degradation; acetoacetate and fumarate from L-phenylalanine: step 6/6.</text>
</comment>
<evidence type="ECO:0000313" key="19">
    <source>
        <dbReference type="WBParaSite" id="ALUE_0001758101-mRNA-1"/>
    </source>
</evidence>
<evidence type="ECO:0000256" key="15">
    <source>
        <dbReference type="RuleBase" id="RU366008"/>
    </source>
</evidence>
<evidence type="ECO:0000256" key="12">
    <source>
        <dbReference type="PIRSR" id="PIRSR605959-1"/>
    </source>
</evidence>
<feature type="domain" description="Fumarylacetoacetase-like C-terminal" evidence="16">
    <location>
        <begin position="164"/>
        <end position="447"/>
    </location>
</feature>
<dbReference type="InterPro" id="IPR005959">
    <property type="entry name" value="Fumarylacetoacetase"/>
</dbReference>
<dbReference type="SUPFAM" id="SSF56529">
    <property type="entry name" value="FAH"/>
    <property type="match status" value="1"/>
</dbReference>
<dbReference type="UniPathway" id="UPA00139">
    <property type="reaction ID" value="UER00341"/>
</dbReference>
<accession>A0A0M3IGV9</accession>
<keyword evidence="7 15" id="KW-0378">Hydrolase</keyword>
<keyword evidence="9 14" id="KW-0460">Magnesium</keyword>
<dbReference type="Proteomes" id="UP000036681">
    <property type="component" value="Unplaced"/>
</dbReference>
<dbReference type="InterPro" id="IPR015377">
    <property type="entry name" value="Fumarylacetoacetase_N"/>
</dbReference>
<feature type="binding site" evidence="14">
    <location>
        <position position="295"/>
    </location>
    <ligand>
        <name>Mg(2+)</name>
        <dbReference type="ChEBI" id="CHEBI:18420"/>
    </ligand>
</feature>
<feature type="domain" description="Fumarylacetoacetase N-terminal" evidence="17">
    <location>
        <begin position="64"/>
        <end position="155"/>
    </location>
</feature>
<dbReference type="NCBIfam" id="TIGR01266">
    <property type="entry name" value="fum_ac_acetase"/>
    <property type="match status" value="1"/>
</dbReference>
<reference evidence="19" key="1">
    <citation type="submission" date="2017-02" db="UniProtKB">
        <authorList>
            <consortium name="WormBaseParasite"/>
        </authorList>
    </citation>
    <scope>IDENTIFICATION</scope>
</reference>
<evidence type="ECO:0000256" key="14">
    <source>
        <dbReference type="PIRSR" id="PIRSR605959-3"/>
    </source>
</evidence>
<comment type="similarity">
    <text evidence="3 15">Belongs to the FAH family.</text>
</comment>
<keyword evidence="18" id="KW-1185">Reference proteome</keyword>
<comment type="catalytic activity">
    <reaction evidence="1 15">
        <text>4-fumarylacetoacetate + H2O = acetoacetate + fumarate + H(+)</text>
        <dbReference type="Rhea" id="RHEA:10244"/>
        <dbReference type="ChEBI" id="CHEBI:13705"/>
        <dbReference type="ChEBI" id="CHEBI:15377"/>
        <dbReference type="ChEBI" id="CHEBI:15378"/>
        <dbReference type="ChEBI" id="CHEBI:18034"/>
        <dbReference type="ChEBI" id="CHEBI:29806"/>
        <dbReference type="EC" id="3.7.1.2"/>
    </reaction>
</comment>
<feature type="active site" description="Proton acceptor" evidence="12">
    <location>
        <position position="170"/>
    </location>
</feature>
<feature type="binding site" evidence="14">
    <location>
        <position position="236"/>
    </location>
    <ligand>
        <name>Ca(2+)</name>
        <dbReference type="ChEBI" id="CHEBI:29108"/>
    </ligand>
</feature>
<dbReference type="InterPro" id="IPR011234">
    <property type="entry name" value="Fumarylacetoacetase-like_C"/>
</dbReference>
<evidence type="ECO:0000259" key="16">
    <source>
        <dbReference type="Pfam" id="PF01557"/>
    </source>
</evidence>
<evidence type="ECO:0000256" key="13">
    <source>
        <dbReference type="PIRSR" id="PIRSR605959-2"/>
    </source>
</evidence>
<feature type="binding site" evidence="13">
    <location>
        <position position="165"/>
    </location>
    <ligand>
        <name>substrate</name>
    </ligand>
</feature>
<dbReference type="GO" id="GO:0046872">
    <property type="term" value="F:metal ion binding"/>
    <property type="evidence" value="ECO:0007669"/>
    <property type="project" value="UniProtKB-UniRule"/>
</dbReference>
<dbReference type="Pfam" id="PF01557">
    <property type="entry name" value="FAA_hydrolase"/>
    <property type="match status" value="1"/>
</dbReference>
<feature type="binding site" evidence="14">
    <location>
        <position position="271"/>
    </location>
    <ligand>
        <name>Ca(2+)</name>
        <dbReference type="ChEBI" id="CHEBI:29108"/>
    </ligand>
</feature>
<dbReference type="GO" id="GO:0004334">
    <property type="term" value="F:fumarylacetoacetase activity"/>
    <property type="evidence" value="ECO:0007669"/>
    <property type="project" value="UniProtKB-UniRule"/>
</dbReference>
<protein>
    <recommendedName>
        <fullName evidence="5 15">Fumarylacetoacetase</fullName>
        <ecNumber evidence="4 15">3.7.1.2</ecNumber>
    </recommendedName>
    <alternativeName>
        <fullName evidence="15">Fumarylacetoacetate hydrolase</fullName>
    </alternativeName>
</protein>
<dbReference type="EC" id="3.7.1.2" evidence="4 15"/>
<proteinExistence type="inferred from homology"/>
<keyword evidence="10 15" id="KW-0828">Tyrosine catabolism</keyword>
<dbReference type="GO" id="GO:0006559">
    <property type="term" value="P:L-phenylalanine catabolic process"/>
    <property type="evidence" value="ECO:0007669"/>
    <property type="project" value="UniProtKB-UniRule"/>
</dbReference>
<dbReference type="SUPFAM" id="SSF63433">
    <property type="entry name" value="Fumarylacetoacetate hydrolase, FAH, N-terminal domain"/>
    <property type="match status" value="2"/>
</dbReference>
<dbReference type="GO" id="GO:1902000">
    <property type="term" value="P:homogentisate catabolic process"/>
    <property type="evidence" value="ECO:0007669"/>
    <property type="project" value="TreeGrafter"/>
</dbReference>
<name>A0A0M3IGV9_ASCLU</name>
<evidence type="ECO:0000256" key="7">
    <source>
        <dbReference type="ARBA" id="ARBA00022801"/>
    </source>
</evidence>
<evidence type="ECO:0000259" key="17">
    <source>
        <dbReference type="Pfam" id="PF09298"/>
    </source>
</evidence>
<feature type="binding site" evidence="14">
    <location>
        <position position="271"/>
    </location>
    <ligand>
        <name>Mg(2+)</name>
        <dbReference type="ChEBI" id="CHEBI:18420"/>
    </ligand>
</feature>
<feature type="binding site" evidence="14">
    <location>
        <position position="238"/>
    </location>
    <ligand>
        <name>Ca(2+)</name>
        <dbReference type="ChEBI" id="CHEBI:29108"/>
    </ligand>
</feature>
<dbReference type="Pfam" id="PF09298">
    <property type="entry name" value="FAA_hydrolase_N"/>
    <property type="match status" value="1"/>
</dbReference>
<evidence type="ECO:0000256" key="11">
    <source>
        <dbReference type="ARBA" id="ARBA00023232"/>
    </source>
</evidence>
<feature type="binding site" evidence="13">
    <location>
        <position position="179"/>
    </location>
    <ligand>
        <name>substrate</name>
    </ligand>
</feature>
<evidence type="ECO:0000256" key="9">
    <source>
        <dbReference type="ARBA" id="ARBA00022842"/>
    </source>
</evidence>
<comment type="cofactor">
    <cofactor evidence="15">
        <name>Mg(2+)</name>
        <dbReference type="ChEBI" id="CHEBI:18420"/>
    </cofactor>
    <cofactor evidence="15">
        <name>Ca(2+)</name>
        <dbReference type="ChEBI" id="CHEBI:29108"/>
    </cofactor>
</comment>
<feature type="binding site" evidence="13">
    <location>
        <position position="278"/>
    </location>
    <ligand>
        <name>substrate</name>
    </ligand>
</feature>
<evidence type="ECO:0000313" key="18">
    <source>
        <dbReference type="Proteomes" id="UP000036681"/>
    </source>
</evidence>
<evidence type="ECO:0000256" key="6">
    <source>
        <dbReference type="ARBA" id="ARBA00022723"/>
    </source>
</evidence>
<dbReference type="PANTHER" id="PTHR43069:SF2">
    <property type="entry name" value="FUMARYLACETOACETASE"/>
    <property type="match status" value="1"/>
</dbReference>
<evidence type="ECO:0000256" key="5">
    <source>
        <dbReference type="ARBA" id="ARBA00014741"/>
    </source>
</evidence>
<sequence length="456" mass="51340">MSFIETASDSEFPIENLPYGIFSTKTNTKKRIGVAIGDYILDLSLVKHFFTGPYLCAKQNVFEQTKKRIGVAIGDYILDLSLVKHFFTGPYLCAKQNVFEQDCLNEFMELPQAAWREARSVLQSILGKEDKRLRDNLELRAKALVPRNEAMMHLPAHIGDYTDFYSSIHHATNVGIMFRGSDNPLLANWKWLPVGYHGRASSIVPSGTSMHRPWGQTKADDAAEPTFCPSKLVDFELEMAFFVGGPPTKLGEVIPIEKASERIFGVVLMNDWSARDIQKWEYVPLGPFLGKSFGTSISPWIVTMDALAPFIVDNVKQDPTPLPYLKHDDPYNFDIKLKVTIRPQNSEVDHVVCNSNFKYMYWTMKQQLSHHTSNGCNIRAGDLMGSGTISGPDEGSFGSMLELSWKGTRTVTVGDQTRKFINDYDEVTLRGWCEGDGYRIGFGECRGKLLPAMKMT</sequence>
<dbReference type="Gene3D" id="3.90.850.10">
    <property type="entry name" value="Fumarylacetoacetase-like, C-terminal domain"/>
    <property type="match status" value="1"/>
</dbReference>
<feature type="binding site" evidence="13">
    <location>
        <position position="282"/>
    </location>
    <ligand>
        <name>substrate</name>
    </ligand>
</feature>
<keyword evidence="6 14" id="KW-0479">Metal-binding</keyword>
<dbReference type="FunFam" id="3.90.850.10:FF:000004">
    <property type="entry name" value="Fumarylacetoacetase"/>
    <property type="match status" value="1"/>
</dbReference>
<keyword evidence="8 14" id="KW-0106">Calcium</keyword>
<feature type="binding site" evidence="13">
    <location>
        <position position="388"/>
    </location>
    <ligand>
        <name>substrate</name>
    </ligand>
</feature>
<keyword evidence="11 15" id="KW-0585">Phenylalanine catabolism</keyword>
<dbReference type="AlphaFoldDB" id="A0A0M3IGV9"/>
<evidence type="ECO:0000256" key="1">
    <source>
        <dbReference type="ARBA" id="ARBA00000353"/>
    </source>
</evidence>
<dbReference type="InterPro" id="IPR036462">
    <property type="entry name" value="Fumarylacetoacetase_N_sf"/>
</dbReference>
<evidence type="ECO:0000256" key="8">
    <source>
        <dbReference type="ARBA" id="ARBA00022837"/>
    </source>
</evidence>
<evidence type="ECO:0000256" key="2">
    <source>
        <dbReference type="ARBA" id="ARBA00004782"/>
    </source>
</evidence>
<dbReference type="Gene3D" id="2.30.30.230">
    <property type="entry name" value="Fumarylacetoacetase, N-terminal domain"/>
    <property type="match status" value="2"/>
</dbReference>
<evidence type="ECO:0000256" key="3">
    <source>
        <dbReference type="ARBA" id="ARBA00010211"/>
    </source>
</evidence>
<dbReference type="InterPro" id="IPR036663">
    <property type="entry name" value="Fumarylacetoacetase_C_sf"/>
</dbReference>
<evidence type="ECO:0000256" key="10">
    <source>
        <dbReference type="ARBA" id="ARBA00022878"/>
    </source>
</evidence>
<dbReference type="GO" id="GO:0006572">
    <property type="term" value="P:L-tyrosine catabolic process"/>
    <property type="evidence" value="ECO:0007669"/>
    <property type="project" value="UniProtKB-UniRule"/>
</dbReference>
<dbReference type="PANTHER" id="PTHR43069">
    <property type="entry name" value="FUMARYLACETOACETASE"/>
    <property type="match status" value="1"/>
</dbReference>
<feature type="binding site" evidence="14">
    <location>
        <position position="163"/>
    </location>
    <ligand>
        <name>Ca(2+)</name>
        <dbReference type="ChEBI" id="CHEBI:29108"/>
    </ligand>
</feature>